<keyword evidence="1" id="KW-0472">Membrane</keyword>
<gene>
    <name evidence="3" type="ORF">JAAARDRAFT_191347</name>
</gene>
<dbReference type="HOGENOM" id="CLU_1030816_0_0_1"/>
<dbReference type="AlphaFoldDB" id="A0A067Q2N8"/>
<dbReference type="OrthoDB" id="76293at2759"/>
<keyword evidence="1" id="KW-0812">Transmembrane</keyword>
<organism evidence="3 4">
    <name type="scientific">Jaapia argillacea MUCL 33604</name>
    <dbReference type="NCBI Taxonomy" id="933084"/>
    <lineage>
        <taxon>Eukaryota</taxon>
        <taxon>Fungi</taxon>
        <taxon>Dikarya</taxon>
        <taxon>Basidiomycota</taxon>
        <taxon>Agaricomycotina</taxon>
        <taxon>Agaricomycetes</taxon>
        <taxon>Agaricomycetidae</taxon>
        <taxon>Jaapiales</taxon>
        <taxon>Jaapiaceae</taxon>
        <taxon>Jaapia</taxon>
    </lineage>
</organism>
<proteinExistence type="predicted"/>
<protein>
    <recommendedName>
        <fullName evidence="2">Vacuolar membrane protease C-terminal domain-containing protein</fullName>
    </recommendedName>
</protein>
<evidence type="ECO:0000313" key="4">
    <source>
        <dbReference type="Proteomes" id="UP000027265"/>
    </source>
</evidence>
<reference evidence="4" key="1">
    <citation type="journal article" date="2014" name="Proc. Natl. Acad. Sci. U.S.A.">
        <title>Extensive sampling of basidiomycete genomes demonstrates inadequacy of the white-rot/brown-rot paradigm for wood decay fungi.</title>
        <authorList>
            <person name="Riley R."/>
            <person name="Salamov A.A."/>
            <person name="Brown D.W."/>
            <person name="Nagy L.G."/>
            <person name="Floudas D."/>
            <person name="Held B.W."/>
            <person name="Levasseur A."/>
            <person name="Lombard V."/>
            <person name="Morin E."/>
            <person name="Otillar R."/>
            <person name="Lindquist E.A."/>
            <person name="Sun H."/>
            <person name="LaButti K.M."/>
            <person name="Schmutz J."/>
            <person name="Jabbour D."/>
            <person name="Luo H."/>
            <person name="Baker S.E."/>
            <person name="Pisabarro A.G."/>
            <person name="Walton J.D."/>
            <person name="Blanchette R.A."/>
            <person name="Henrissat B."/>
            <person name="Martin F."/>
            <person name="Cullen D."/>
            <person name="Hibbett D.S."/>
            <person name="Grigoriev I.V."/>
        </authorList>
    </citation>
    <scope>NUCLEOTIDE SEQUENCE [LARGE SCALE GENOMIC DNA]</scope>
    <source>
        <strain evidence="4">MUCL 33604</strain>
    </source>
</reference>
<accession>A0A067Q2N8</accession>
<dbReference type="InterPro" id="IPR053975">
    <property type="entry name" value="PFF1_C"/>
</dbReference>
<dbReference type="InParanoid" id="A0A067Q2N8"/>
<feature type="transmembrane region" description="Helical" evidence="1">
    <location>
        <begin position="38"/>
        <end position="56"/>
    </location>
</feature>
<sequence length="270" mass="29437">MAMLLVGTLGQTLVGGSSARTGGLTFIQMTDVTPNNNVLISFSVYTALCALSFLITPPLLPSLPNLHTSVAWILLLTSTLTTLYTYTANPFSQEVPFKIFLQQTLAFNETSRDFAALTSLTGSRRYLERGVVTELPSSWGRKVTRGEEDQPSLSAMVESSPSTTLSDWLEFDAKRVDDSSVLISVQGVNMGACMIYFDNVNVTSSNVREGGTNGMQLGYPIPPEGLRELRLWSRDWEKKFVVEVSFTPSSSYSSSASSPHFTVEARAACS</sequence>
<evidence type="ECO:0000256" key="1">
    <source>
        <dbReference type="SAM" id="Phobius"/>
    </source>
</evidence>
<keyword evidence="1" id="KW-1133">Transmembrane helix</keyword>
<evidence type="ECO:0000313" key="3">
    <source>
        <dbReference type="EMBL" id="KDQ61249.1"/>
    </source>
</evidence>
<feature type="transmembrane region" description="Helical" evidence="1">
    <location>
        <begin position="68"/>
        <end position="86"/>
    </location>
</feature>
<keyword evidence="4" id="KW-1185">Reference proteome</keyword>
<dbReference type="EMBL" id="KL197713">
    <property type="protein sequence ID" value="KDQ61249.1"/>
    <property type="molecule type" value="Genomic_DNA"/>
</dbReference>
<evidence type="ECO:0000259" key="2">
    <source>
        <dbReference type="Pfam" id="PF22250"/>
    </source>
</evidence>
<feature type="domain" description="Vacuolar membrane protease C-terminal" evidence="2">
    <location>
        <begin position="98"/>
        <end position="257"/>
    </location>
</feature>
<dbReference type="Pfam" id="PF22250">
    <property type="entry name" value="PFF1_C"/>
    <property type="match status" value="1"/>
</dbReference>
<dbReference type="Proteomes" id="UP000027265">
    <property type="component" value="Unassembled WGS sequence"/>
</dbReference>
<name>A0A067Q2N8_9AGAM</name>
<dbReference type="STRING" id="933084.A0A067Q2N8"/>